<name>A0A7H1BC11_9ACTN</name>
<sequence length="63" mass="6028">MYGKPTDAAILGGGGTGTLAATGSSPLAILALVVGCLTLIAAGLAVRSLVPVVRGKDKGPGPR</sequence>
<feature type="transmembrane region" description="Helical" evidence="1">
    <location>
        <begin position="27"/>
        <end position="46"/>
    </location>
</feature>
<dbReference type="AlphaFoldDB" id="A0A7H1BC11"/>
<organism evidence="2 3">
    <name type="scientific">Streptomyces xanthii</name>
    <dbReference type="NCBI Taxonomy" id="2768069"/>
    <lineage>
        <taxon>Bacteria</taxon>
        <taxon>Bacillati</taxon>
        <taxon>Actinomycetota</taxon>
        <taxon>Actinomycetes</taxon>
        <taxon>Kitasatosporales</taxon>
        <taxon>Streptomycetaceae</taxon>
        <taxon>Streptomyces</taxon>
    </lineage>
</organism>
<proteinExistence type="predicted"/>
<keyword evidence="1" id="KW-1133">Transmembrane helix</keyword>
<dbReference type="KEGG" id="sxn:IAG42_23595"/>
<protein>
    <submittedName>
        <fullName evidence="2">Uncharacterized protein</fullName>
    </submittedName>
</protein>
<accession>A0A7H1BC11</accession>
<gene>
    <name evidence="2" type="ORF">IAG42_23595</name>
</gene>
<evidence type="ECO:0000313" key="2">
    <source>
        <dbReference type="EMBL" id="QNS06266.1"/>
    </source>
</evidence>
<keyword evidence="1" id="KW-0472">Membrane</keyword>
<keyword evidence="1" id="KW-0812">Transmembrane</keyword>
<dbReference type="EMBL" id="CP061281">
    <property type="protein sequence ID" value="QNS06266.1"/>
    <property type="molecule type" value="Genomic_DNA"/>
</dbReference>
<evidence type="ECO:0000256" key="1">
    <source>
        <dbReference type="SAM" id="Phobius"/>
    </source>
</evidence>
<dbReference type="Proteomes" id="UP000516428">
    <property type="component" value="Chromosome"/>
</dbReference>
<reference evidence="2 3" key="1">
    <citation type="submission" date="2020-09" db="EMBL/GenBank/DDBJ databases">
        <title>A novel species.</title>
        <authorList>
            <person name="Gao J."/>
        </authorList>
    </citation>
    <scope>NUCLEOTIDE SEQUENCE [LARGE SCALE GENOMIC DNA]</scope>
    <source>
        <strain evidence="2 3">CRXT-Y-14</strain>
    </source>
</reference>
<evidence type="ECO:0000313" key="3">
    <source>
        <dbReference type="Proteomes" id="UP000516428"/>
    </source>
</evidence>
<dbReference type="RefSeq" id="WP_188338950.1">
    <property type="nucleotide sequence ID" value="NZ_CP061281.1"/>
</dbReference>
<keyword evidence="3" id="KW-1185">Reference proteome</keyword>